<keyword evidence="2" id="KW-1185">Reference proteome</keyword>
<reference evidence="1" key="1">
    <citation type="journal article" date="2023" name="G3 (Bethesda)">
        <title>A reference genome for the long-term kleptoplast-retaining sea slug Elysia crispata morphotype clarki.</title>
        <authorList>
            <person name="Eastman K.E."/>
            <person name="Pendleton A.L."/>
            <person name="Shaikh M.A."/>
            <person name="Suttiyut T."/>
            <person name="Ogas R."/>
            <person name="Tomko P."/>
            <person name="Gavelis G."/>
            <person name="Widhalm J.R."/>
            <person name="Wisecaver J.H."/>
        </authorList>
    </citation>
    <scope>NUCLEOTIDE SEQUENCE</scope>
    <source>
        <strain evidence="1">ECLA1</strain>
    </source>
</reference>
<sequence>MPLLQPRCTCTTVQVERSQPLPWPCTVCTILASVTLLFSKELTNLSLRKTMPAVSEILSLWESTPSHTLSVVRCQEYDPRSN</sequence>
<evidence type="ECO:0000313" key="2">
    <source>
        <dbReference type="Proteomes" id="UP001283361"/>
    </source>
</evidence>
<comment type="caution">
    <text evidence="1">The sequence shown here is derived from an EMBL/GenBank/DDBJ whole genome shotgun (WGS) entry which is preliminary data.</text>
</comment>
<organism evidence="1 2">
    <name type="scientific">Elysia crispata</name>
    <name type="common">lettuce slug</name>
    <dbReference type="NCBI Taxonomy" id="231223"/>
    <lineage>
        <taxon>Eukaryota</taxon>
        <taxon>Metazoa</taxon>
        <taxon>Spiralia</taxon>
        <taxon>Lophotrochozoa</taxon>
        <taxon>Mollusca</taxon>
        <taxon>Gastropoda</taxon>
        <taxon>Heterobranchia</taxon>
        <taxon>Euthyneura</taxon>
        <taxon>Panpulmonata</taxon>
        <taxon>Sacoglossa</taxon>
        <taxon>Placobranchoidea</taxon>
        <taxon>Plakobranchidae</taxon>
        <taxon>Elysia</taxon>
    </lineage>
</organism>
<accession>A0AAE0Y8Z0</accession>
<evidence type="ECO:0000313" key="1">
    <source>
        <dbReference type="EMBL" id="KAK3736892.1"/>
    </source>
</evidence>
<gene>
    <name evidence="1" type="ORF">RRG08_000637</name>
</gene>
<dbReference type="Proteomes" id="UP001283361">
    <property type="component" value="Unassembled WGS sequence"/>
</dbReference>
<name>A0AAE0Y8Z0_9GAST</name>
<proteinExistence type="predicted"/>
<dbReference type="AlphaFoldDB" id="A0AAE0Y8Z0"/>
<protein>
    <submittedName>
        <fullName evidence="1">Uncharacterized protein</fullName>
    </submittedName>
</protein>
<dbReference type="EMBL" id="JAWDGP010006684">
    <property type="protein sequence ID" value="KAK3736892.1"/>
    <property type="molecule type" value="Genomic_DNA"/>
</dbReference>